<feature type="region of interest" description="Disordered" evidence="1">
    <location>
        <begin position="181"/>
        <end position="204"/>
    </location>
</feature>
<gene>
    <name evidence="3" type="ORF">AFCDBAGC_4783</name>
</gene>
<keyword evidence="2" id="KW-0812">Transmembrane</keyword>
<evidence type="ECO:0000313" key="4">
    <source>
        <dbReference type="Proteomes" id="UP001055117"/>
    </source>
</evidence>
<evidence type="ECO:0000313" key="3">
    <source>
        <dbReference type="EMBL" id="GJD46898.1"/>
    </source>
</evidence>
<sequence length="204" mass="22427">MRSVALQAVRPARWTDALSGLWRRLRPGLLVALPVVLGLAASGFAWAAWRAASADRDRVALEAGREVAVGPDAPPRLILAKARFFATRDRTEEAEALVEALERAGSLEAARGRYWLANARLRQAFARLARGDLDPAGPLVTLARADYRRALTAQPGFWDAKYNLDVASRLLRDFPEIERQGGDDLKAEPKKIWTEIPGQPRGAP</sequence>
<dbReference type="Proteomes" id="UP001055117">
    <property type="component" value="Unassembled WGS sequence"/>
</dbReference>
<proteinExistence type="predicted"/>
<evidence type="ECO:0008006" key="5">
    <source>
        <dbReference type="Google" id="ProtNLM"/>
    </source>
</evidence>
<keyword evidence="4" id="KW-1185">Reference proteome</keyword>
<accession>A0ABQ4QNQ2</accession>
<name>A0ABQ4QNQ2_9HYPH</name>
<dbReference type="RefSeq" id="WP_147815740.1">
    <property type="nucleotide sequence ID" value="NZ_BPQG01000098.1"/>
</dbReference>
<feature type="transmembrane region" description="Helical" evidence="2">
    <location>
        <begin position="29"/>
        <end position="49"/>
    </location>
</feature>
<feature type="compositionally biased region" description="Basic and acidic residues" evidence="1">
    <location>
        <begin position="181"/>
        <end position="193"/>
    </location>
</feature>
<protein>
    <recommendedName>
        <fullName evidence="5">MxaK protein</fullName>
    </recommendedName>
</protein>
<dbReference type="EMBL" id="BPQG01000098">
    <property type="protein sequence ID" value="GJD46898.1"/>
    <property type="molecule type" value="Genomic_DNA"/>
</dbReference>
<organism evidence="3 4">
    <name type="scientific">Methylobacterium cerastii</name>
    <dbReference type="NCBI Taxonomy" id="932741"/>
    <lineage>
        <taxon>Bacteria</taxon>
        <taxon>Pseudomonadati</taxon>
        <taxon>Pseudomonadota</taxon>
        <taxon>Alphaproteobacteria</taxon>
        <taxon>Hyphomicrobiales</taxon>
        <taxon>Methylobacteriaceae</taxon>
        <taxon>Methylobacterium</taxon>
    </lineage>
</organism>
<evidence type="ECO:0000256" key="2">
    <source>
        <dbReference type="SAM" id="Phobius"/>
    </source>
</evidence>
<reference evidence="3 4" key="1">
    <citation type="journal article" date="2021" name="Front. Microbiol.">
        <title>Comprehensive Comparative Genomics and Phenotyping of Methylobacterium Species.</title>
        <authorList>
            <person name="Alessa O."/>
            <person name="Ogura Y."/>
            <person name="Fujitani Y."/>
            <person name="Takami H."/>
            <person name="Hayashi T."/>
            <person name="Sahin N."/>
            <person name="Tani A."/>
        </authorList>
    </citation>
    <scope>NUCLEOTIDE SEQUENCE [LARGE SCALE GENOMIC DNA]</scope>
    <source>
        <strain evidence="3 4">DSM 23679</strain>
    </source>
</reference>
<evidence type="ECO:0000256" key="1">
    <source>
        <dbReference type="SAM" id="MobiDB-lite"/>
    </source>
</evidence>
<comment type="caution">
    <text evidence="3">The sequence shown here is derived from an EMBL/GenBank/DDBJ whole genome shotgun (WGS) entry which is preliminary data.</text>
</comment>
<keyword evidence="2" id="KW-0472">Membrane</keyword>
<keyword evidence="2" id="KW-1133">Transmembrane helix</keyword>